<keyword evidence="3 10" id="KW-0479">Metal-binding</keyword>
<keyword evidence="5 7" id="KW-0119">Carbohydrate metabolism</keyword>
<feature type="binding site" evidence="10">
    <location>
        <position position="100"/>
    </location>
    <ligand>
        <name>Zn(2+)</name>
        <dbReference type="ChEBI" id="CHEBI:29105"/>
    </ligand>
</feature>
<feature type="active site" description="Nucleophile" evidence="8">
    <location>
        <position position="19"/>
    </location>
</feature>
<dbReference type="InterPro" id="IPR006543">
    <property type="entry name" value="Histidinol-phos"/>
</dbReference>
<accession>A0A9X4MEG7</accession>
<feature type="active site" description="Proton donor" evidence="8">
    <location>
        <position position="21"/>
    </location>
</feature>
<name>A0A9X4MEG7_9CYAN</name>
<evidence type="ECO:0000256" key="6">
    <source>
        <dbReference type="ARBA" id="ARBA00031828"/>
    </source>
</evidence>
<keyword evidence="10" id="KW-0460">Magnesium</keyword>
<feature type="binding site" evidence="10">
    <location>
        <position position="110"/>
    </location>
    <ligand>
        <name>Zn(2+)</name>
        <dbReference type="ChEBI" id="CHEBI:29105"/>
    </ligand>
</feature>
<dbReference type="EMBL" id="VBTY01000060">
    <property type="protein sequence ID" value="MDG3494709.1"/>
    <property type="molecule type" value="Genomic_DNA"/>
</dbReference>
<dbReference type="NCBIfam" id="TIGR01656">
    <property type="entry name" value="Histidinol-ppas"/>
    <property type="match status" value="1"/>
</dbReference>
<dbReference type="Proteomes" id="UP001152872">
    <property type="component" value="Unassembled WGS sequence"/>
</dbReference>
<evidence type="ECO:0000256" key="5">
    <source>
        <dbReference type="ARBA" id="ARBA00023277"/>
    </source>
</evidence>
<keyword evidence="12" id="KW-1185">Reference proteome</keyword>
<dbReference type="CDD" id="cd07503">
    <property type="entry name" value="HAD_HisB-N"/>
    <property type="match status" value="1"/>
</dbReference>
<dbReference type="InterPro" id="IPR004446">
    <property type="entry name" value="Heptose_bisP_phosphatase"/>
</dbReference>
<evidence type="ECO:0000256" key="3">
    <source>
        <dbReference type="ARBA" id="ARBA00022723"/>
    </source>
</evidence>
<evidence type="ECO:0000256" key="7">
    <source>
        <dbReference type="PIRNR" id="PIRNR004682"/>
    </source>
</evidence>
<feature type="binding site" evidence="10">
    <location>
        <position position="108"/>
    </location>
    <ligand>
        <name>Zn(2+)</name>
        <dbReference type="ChEBI" id="CHEBI:29105"/>
    </ligand>
</feature>
<dbReference type="RefSeq" id="WP_009626797.1">
    <property type="nucleotide sequence ID" value="NZ_VBTY01000060.1"/>
</dbReference>
<dbReference type="Pfam" id="PF13242">
    <property type="entry name" value="Hydrolase_like"/>
    <property type="match status" value="1"/>
</dbReference>
<feature type="binding site" evidence="10">
    <location>
        <position position="21"/>
    </location>
    <ligand>
        <name>Mg(2+)</name>
        <dbReference type="ChEBI" id="CHEBI:18420"/>
    </ligand>
</feature>
<dbReference type="SUPFAM" id="SSF56784">
    <property type="entry name" value="HAD-like"/>
    <property type="match status" value="1"/>
</dbReference>
<evidence type="ECO:0000313" key="11">
    <source>
        <dbReference type="EMBL" id="MDG3494709.1"/>
    </source>
</evidence>
<feature type="binding site" evidence="10">
    <location>
        <position position="137"/>
    </location>
    <ligand>
        <name>Mg(2+)</name>
        <dbReference type="ChEBI" id="CHEBI:18420"/>
    </ligand>
</feature>
<protein>
    <recommendedName>
        <fullName evidence="6 7">D,D-heptose 1,7-bisphosphate phosphatase</fullName>
        <ecNumber evidence="7">3.1.3.-</ecNumber>
    </recommendedName>
</protein>
<comment type="cofactor">
    <cofactor evidence="10">
        <name>Zn(2+)</name>
        <dbReference type="ChEBI" id="CHEBI:29105"/>
    </cofactor>
</comment>
<feature type="site" description="Stabilizes the phosphoryl group" evidence="9">
    <location>
        <position position="111"/>
    </location>
</feature>
<dbReference type="EC" id="3.1.3.-" evidence="7"/>
<keyword evidence="4 7" id="KW-0378">Hydrolase</keyword>
<evidence type="ECO:0000256" key="8">
    <source>
        <dbReference type="PIRSR" id="PIRSR004682-1"/>
    </source>
</evidence>
<dbReference type="PANTHER" id="PTHR42891">
    <property type="entry name" value="D-GLYCERO-BETA-D-MANNO-HEPTOSE-1,7-BISPHOSPHATE 7-PHOSPHATASE"/>
    <property type="match status" value="1"/>
</dbReference>
<evidence type="ECO:0000256" key="4">
    <source>
        <dbReference type="ARBA" id="ARBA00022801"/>
    </source>
</evidence>
<dbReference type="InterPro" id="IPR036412">
    <property type="entry name" value="HAD-like_sf"/>
</dbReference>
<dbReference type="NCBIfam" id="TIGR01662">
    <property type="entry name" value="HAD-SF-IIIA"/>
    <property type="match status" value="1"/>
</dbReference>
<comment type="subcellular location">
    <subcellularLocation>
        <location evidence="1 7">Cytoplasm</location>
    </subcellularLocation>
</comment>
<organism evidence="11 12">
    <name type="scientific">Pseudanabaena catenata USMAC16</name>
    <dbReference type="NCBI Taxonomy" id="1855837"/>
    <lineage>
        <taxon>Bacteria</taxon>
        <taxon>Bacillati</taxon>
        <taxon>Cyanobacteriota</taxon>
        <taxon>Cyanophyceae</taxon>
        <taxon>Pseudanabaenales</taxon>
        <taxon>Pseudanabaenaceae</taxon>
        <taxon>Pseudanabaena</taxon>
    </lineage>
</organism>
<keyword evidence="10" id="KW-0862">Zinc</keyword>
<dbReference type="InterPro" id="IPR023214">
    <property type="entry name" value="HAD_sf"/>
</dbReference>
<evidence type="ECO:0000256" key="10">
    <source>
        <dbReference type="PIRSR" id="PIRSR004682-4"/>
    </source>
</evidence>
<proteinExistence type="inferred from homology"/>
<dbReference type="Gene3D" id="3.40.50.1000">
    <property type="entry name" value="HAD superfamily/HAD-like"/>
    <property type="match status" value="1"/>
</dbReference>
<dbReference type="PIRSF" id="PIRSF004682">
    <property type="entry name" value="GmhB"/>
    <property type="match status" value="1"/>
</dbReference>
<feature type="site" description="Stabilizes the phosphoryl group" evidence="9">
    <location>
        <position position="112"/>
    </location>
</feature>
<feature type="binding site" evidence="10">
    <location>
        <position position="19"/>
    </location>
    <ligand>
        <name>Mg(2+)</name>
        <dbReference type="ChEBI" id="CHEBI:18420"/>
    </ligand>
</feature>
<dbReference type="GO" id="GO:0016791">
    <property type="term" value="F:phosphatase activity"/>
    <property type="evidence" value="ECO:0007669"/>
    <property type="project" value="InterPro"/>
</dbReference>
<reference evidence="11" key="1">
    <citation type="submission" date="2019-05" db="EMBL/GenBank/DDBJ databases">
        <title>Whole genome sequencing of Pseudanabaena catenata USMAC16.</title>
        <authorList>
            <person name="Khan Z."/>
            <person name="Omar W.M."/>
            <person name="Convey P."/>
            <person name="Merican F."/>
            <person name="Najimudin N."/>
        </authorList>
    </citation>
    <scope>NUCLEOTIDE SEQUENCE</scope>
    <source>
        <strain evidence="11">USMAC16</strain>
    </source>
</reference>
<feature type="binding site" evidence="10">
    <location>
        <position position="102"/>
    </location>
    <ligand>
        <name>Zn(2+)</name>
        <dbReference type="ChEBI" id="CHEBI:29105"/>
    </ligand>
</feature>
<dbReference type="GO" id="GO:0005737">
    <property type="term" value="C:cytoplasm"/>
    <property type="evidence" value="ECO:0007669"/>
    <property type="project" value="UniProtKB-SubCell"/>
</dbReference>
<evidence type="ECO:0000256" key="2">
    <source>
        <dbReference type="ARBA" id="ARBA00022490"/>
    </source>
</evidence>
<comment type="cofactor">
    <cofactor evidence="10">
        <name>Mg(2+)</name>
        <dbReference type="ChEBI" id="CHEBI:18420"/>
    </cofactor>
</comment>
<dbReference type="GO" id="GO:0046872">
    <property type="term" value="F:metal ion binding"/>
    <property type="evidence" value="ECO:0007669"/>
    <property type="project" value="UniProtKB-KW"/>
</dbReference>
<keyword evidence="2 7" id="KW-0963">Cytoplasm</keyword>
<sequence>MNSQPKKSSIQSEKALFLDRDGVIVDYVPYLSQPSQVQIPQKAGEALKKWQDAGYLLIVITNQSGVGRGYFSMDMVDLIHKHIRDEYSAFGVRFEEFFVCPHLPSIQCKCRKPSPNMLFQASQKYNIDIERSFFVGDASSDIECAISAGCNPVLLLTGRGSSTSRMLCDNDRKLVSIFNSLSETIELIKN</sequence>
<dbReference type="AlphaFoldDB" id="A0A9X4MEG7"/>
<evidence type="ECO:0000256" key="9">
    <source>
        <dbReference type="PIRSR" id="PIRSR004682-3"/>
    </source>
</evidence>
<dbReference type="PANTHER" id="PTHR42891:SF1">
    <property type="entry name" value="D-GLYCERO-BETA-D-MANNO-HEPTOSE-1,7-BISPHOSPHATE 7-PHOSPHATASE"/>
    <property type="match status" value="1"/>
</dbReference>
<dbReference type="InterPro" id="IPR006549">
    <property type="entry name" value="HAD-SF_hydro_IIIA"/>
</dbReference>
<feature type="site" description="Stabilizes the phosphoryl group" evidence="9">
    <location>
        <position position="61"/>
    </location>
</feature>
<dbReference type="GO" id="GO:0005975">
    <property type="term" value="P:carbohydrate metabolic process"/>
    <property type="evidence" value="ECO:0007669"/>
    <property type="project" value="InterPro"/>
</dbReference>
<comment type="caution">
    <text evidence="11">The sequence shown here is derived from an EMBL/GenBank/DDBJ whole genome shotgun (WGS) entry which is preliminary data.</text>
</comment>
<gene>
    <name evidence="11" type="ORF">FEV09_09060</name>
</gene>
<evidence type="ECO:0000256" key="1">
    <source>
        <dbReference type="ARBA" id="ARBA00004496"/>
    </source>
</evidence>
<comment type="similarity">
    <text evidence="7">Belongs to the gmhB family.</text>
</comment>
<evidence type="ECO:0000313" key="12">
    <source>
        <dbReference type="Proteomes" id="UP001152872"/>
    </source>
</evidence>